<gene>
    <name evidence="1" type="ORF">T1815_11751</name>
</gene>
<evidence type="ECO:0000313" key="1">
    <source>
        <dbReference type="EMBL" id="CRL35727.1"/>
    </source>
</evidence>
<organism evidence="1 2">
    <name type="scientific">Agathobacter rectalis</name>
    <dbReference type="NCBI Taxonomy" id="39491"/>
    <lineage>
        <taxon>Bacteria</taxon>
        <taxon>Bacillati</taxon>
        <taxon>Bacillota</taxon>
        <taxon>Clostridia</taxon>
        <taxon>Lachnospirales</taxon>
        <taxon>Lachnospiraceae</taxon>
        <taxon>Agathobacter</taxon>
    </lineage>
</organism>
<dbReference type="AlphaFoldDB" id="A0A0M6WI51"/>
<dbReference type="RefSeq" id="WP_055061487.1">
    <property type="nucleotide sequence ID" value="NZ_CVRQ01000014.1"/>
</dbReference>
<accession>A0A0M6WI51</accession>
<keyword evidence="2" id="KW-1185">Reference proteome</keyword>
<sequence>MPRVRELTTNRRIIDVRKQLTSKCRQLMFDDNIKLEQVASLLDVTPQALSHQLRNGVKLETVLAVLYLTGADGEITRTMNKVRL</sequence>
<evidence type="ECO:0000313" key="2">
    <source>
        <dbReference type="Proteomes" id="UP000049472"/>
    </source>
</evidence>
<proteinExistence type="predicted"/>
<dbReference type="EMBL" id="CVRQ01000014">
    <property type="protein sequence ID" value="CRL35727.1"/>
    <property type="molecule type" value="Genomic_DNA"/>
</dbReference>
<dbReference type="Proteomes" id="UP000049472">
    <property type="component" value="Unassembled WGS sequence"/>
</dbReference>
<protein>
    <recommendedName>
        <fullName evidence="3">XRE family transcriptional regulator</fullName>
    </recommendedName>
</protein>
<name>A0A0M6WI51_9FIRM</name>
<evidence type="ECO:0008006" key="3">
    <source>
        <dbReference type="Google" id="ProtNLM"/>
    </source>
</evidence>
<reference evidence="2" key="1">
    <citation type="submission" date="2015-05" db="EMBL/GenBank/DDBJ databases">
        <authorList>
            <consortium name="Pathogen Informatics"/>
        </authorList>
    </citation>
    <scope>NUCLEOTIDE SEQUENCE [LARGE SCALE GENOMIC DNA]</scope>
    <source>
        <strain evidence="2">T1-815</strain>
    </source>
</reference>